<name>A0A1N6QUC6_9ACTN</name>
<dbReference type="EMBL" id="FTNF01000001">
    <property type="protein sequence ID" value="SIQ20193.1"/>
    <property type="molecule type" value="Genomic_DNA"/>
</dbReference>
<sequence>MTAINQSRPPDSTTGQARQQASRVGHQTAQAGSQVGHTMAEQGREVTAQARQQVRNLGGEATTQLRDQAMSQKHRAAEGLRGLGHDLDSMAEGSQSQLAGEAVRRAADMAQRAAGWIDENEPADLLHEVRGYARRHPGAFLAGTAVAGLLFGRLARNLTSSGNGRGPGGQAGQMGRPMETGRRPYEQPVTAPYSAEGPYAGTARAQNISPDGRRQDPGIPGGVAP</sequence>
<dbReference type="RefSeq" id="WP_076466980.1">
    <property type="nucleotide sequence ID" value="NZ_FTNF01000001.1"/>
</dbReference>
<keyword evidence="3" id="KW-1185">Reference proteome</keyword>
<protein>
    <recommendedName>
        <fullName evidence="4">DUF3618 domain-containing protein</fullName>
    </recommendedName>
</protein>
<feature type="region of interest" description="Disordered" evidence="1">
    <location>
        <begin position="1"/>
        <end position="53"/>
    </location>
</feature>
<organism evidence="2 3">
    <name type="scientific">Micromonospora avicenniae</name>
    <dbReference type="NCBI Taxonomy" id="1198245"/>
    <lineage>
        <taxon>Bacteria</taxon>
        <taxon>Bacillati</taxon>
        <taxon>Actinomycetota</taxon>
        <taxon>Actinomycetes</taxon>
        <taxon>Micromonosporales</taxon>
        <taxon>Micromonosporaceae</taxon>
        <taxon>Micromonospora</taxon>
    </lineage>
</organism>
<accession>A0A1N6QUC6</accession>
<dbReference type="STRING" id="1198245.SAMN05444858_101482"/>
<evidence type="ECO:0000313" key="3">
    <source>
        <dbReference type="Proteomes" id="UP000186004"/>
    </source>
</evidence>
<dbReference type="Proteomes" id="UP000186004">
    <property type="component" value="Unassembled WGS sequence"/>
</dbReference>
<feature type="compositionally biased region" description="Gly residues" evidence="1">
    <location>
        <begin position="163"/>
        <end position="172"/>
    </location>
</feature>
<evidence type="ECO:0008006" key="4">
    <source>
        <dbReference type="Google" id="ProtNLM"/>
    </source>
</evidence>
<evidence type="ECO:0000313" key="2">
    <source>
        <dbReference type="EMBL" id="SIQ20193.1"/>
    </source>
</evidence>
<gene>
    <name evidence="2" type="ORF">SAMN05444858_101482</name>
</gene>
<feature type="compositionally biased region" description="Polar residues" evidence="1">
    <location>
        <begin position="1"/>
        <end position="36"/>
    </location>
</feature>
<reference evidence="2 3" key="1">
    <citation type="submission" date="2017-01" db="EMBL/GenBank/DDBJ databases">
        <authorList>
            <person name="Mah S.A."/>
            <person name="Swanson W.J."/>
            <person name="Moy G.W."/>
            <person name="Vacquier V.D."/>
        </authorList>
    </citation>
    <scope>NUCLEOTIDE SEQUENCE [LARGE SCALE GENOMIC DNA]</scope>
    <source>
        <strain evidence="2 3">DSM 45758</strain>
    </source>
</reference>
<dbReference type="OrthoDB" id="4578793at2"/>
<feature type="region of interest" description="Disordered" evidence="1">
    <location>
        <begin position="160"/>
        <end position="225"/>
    </location>
</feature>
<proteinExistence type="predicted"/>
<evidence type="ECO:0000256" key="1">
    <source>
        <dbReference type="SAM" id="MobiDB-lite"/>
    </source>
</evidence>
<dbReference type="AlphaFoldDB" id="A0A1N6QUC6"/>